<evidence type="ECO:0000313" key="4">
    <source>
        <dbReference type="Proteomes" id="UP000001357"/>
    </source>
</evidence>
<keyword evidence="1" id="KW-0175">Coiled coil</keyword>
<dbReference type="InterPro" id="IPR035892">
    <property type="entry name" value="C2_domain_sf"/>
</dbReference>
<name>A9V1T2_MONBE</name>
<dbReference type="GeneID" id="5891955"/>
<feature type="coiled-coil region" evidence="1">
    <location>
        <begin position="102"/>
        <end position="129"/>
    </location>
</feature>
<proteinExistence type="predicted"/>
<feature type="non-terminal residue" evidence="3">
    <location>
        <position position="1"/>
    </location>
</feature>
<sequence length="227" mass="25677">RGVLCRFRFYTDARFRETRIVHNKQPAVFKYHKQFTLPKATQNLLNYLQTNALVIELWGAQGQGTPSTPGRGASARSPQAPPLSPPSDSRATDEELDKIVAHSAWTEERRRLQDTIHKQQQEIDFLHIEKSVLVREATRANSTLRSTLGEDLNDLGDYDIDLTEAATAFVQAERRLFARRQSLTGQEQNGSLRTSVENLHRAHREAGQRLMDMVQAALKRAEASLSS</sequence>
<organism evidence="3 4">
    <name type="scientific">Monosiga brevicollis</name>
    <name type="common">Choanoflagellate</name>
    <dbReference type="NCBI Taxonomy" id="81824"/>
    <lineage>
        <taxon>Eukaryota</taxon>
        <taxon>Choanoflagellata</taxon>
        <taxon>Craspedida</taxon>
        <taxon>Salpingoecidae</taxon>
        <taxon>Monosiga</taxon>
    </lineage>
</organism>
<evidence type="ECO:0000256" key="2">
    <source>
        <dbReference type="SAM" id="MobiDB-lite"/>
    </source>
</evidence>
<reference evidence="3 4" key="1">
    <citation type="journal article" date="2008" name="Nature">
        <title>The genome of the choanoflagellate Monosiga brevicollis and the origin of metazoans.</title>
        <authorList>
            <consortium name="JGI Sequencing"/>
            <person name="King N."/>
            <person name="Westbrook M.J."/>
            <person name="Young S.L."/>
            <person name="Kuo A."/>
            <person name="Abedin M."/>
            <person name="Chapman J."/>
            <person name="Fairclough S."/>
            <person name="Hellsten U."/>
            <person name="Isogai Y."/>
            <person name="Letunic I."/>
            <person name="Marr M."/>
            <person name="Pincus D."/>
            <person name="Putnam N."/>
            <person name="Rokas A."/>
            <person name="Wright K.J."/>
            <person name="Zuzow R."/>
            <person name="Dirks W."/>
            <person name="Good M."/>
            <person name="Goodstein D."/>
            <person name="Lemons D."/>
            <person name="Li W."/>
            <person name="Lyons J.B."/>
            <person name="Morris A."/>
            <person name="Nichols S."/>
            <person name="Richter D.J."/>
            <person name="Salamov A."/>
            <person name="Bork P."/>
            <person name="Lim W.A."/>
            <person name="Manning G."/>
            <person name="Miller W.T."/>
            <person name="McGinnis W."/>
            <person name="Shapiro H."/>
            <person name="Tjian R."/>
            <person name="Grigoriev I.V."/>
            <person name="Rokhsar D."/>
        </authorList>
    </citation>
    <scope>NUCLEOTIDE SEQUENCE [LARGE SCALE GENOMIC DNA]</scope>
    <source>
        <strain evidence="4">MX1 / ATCC 50154</strain>
    </source>
</reference>
<protein>
    <submittedName>
        <fullName evidence="3">Uncharacterized protein</fullName>
    </submittedName>
</protein>
<accession>A9V1T2</accession>
<dbReference type="InParanoid" id="A9V1T2"/>
<dbReference type="RefSeq" id="XP_001746602.1">
    <property type="nucleotide sequence ID" value="XM_001746550.1"/>
</dbReference>
<feature type="region of interest" description="Disordered" evidence="2">
    <location>
        <begin position="62"/>
        <end position="93"/>
    </location>
</feature>
<dbReference type="EMBL" id="CH991554">
    <property type="protein sequence ID" value="EDQ88498.1"/>
    <property type="molecule type" value="Genomic_DNA"/>
</dbReference>
<gene>
    <name evidence="3" type="ORF">MONBRDRAFT_9006</name>
</gene>
<dbReference type="AlphaFoldDB" id="A9V1T2"/>
<dbReference type="Proteomes" id="UP000001357">
    <property type="component" value="Unassembled WGS sequence"/>
</dbReference>
<keyword evidence="4" id="KW-1185">Reference proteome</keyword>
<evidence type="ECO:0000313" key="3">
    <source>
        <dbReference type="EMBL" id="EDQ88498.1"/>
    </source>
</evidence>
<evidence type="ECO:0000256" key="1">
    <source>
        <dbReference type="SAM" id="Coils"/>
    </source>
</evidence>
<dbReference type="SUPFAM" id="SSF49562">
    <property type="entry name" value="C2 domain (Calcium/lipid-binding domain, CaLB)"/>
    <property type="match status" value="1"/>
</dbReference>
<dbReference type="KEGG" id="mbr:MONBRDRAFT_9006"/>